<dbReference type="Pfam" id="PF13564">
    <property type="entry name" value="DoxX_2"/>
    <property type="match status" value="1"/>
</dbReference>
<evidence type="ECO:0000256" key="3">
    <source>
        <dbReference type="ARBA" id="ARBA00022989"/>
    </source>
</evidence>
<name>Q1IPI6_KORVE</name>
<evidence type="ECO:0000256" key="1">
    <source>
        <dbReference type="ARBA" id="ARBA00004141"/>
    </source>
</evidence>
<dbReference type="HOGENOM" id="CLU_120475_1_0_0"/>
<evidence type="ECO:0000256" key="2">
    <source>
        <dbReference type="ARBA" id="ARBA00022692"/>
    </source>
</evidence>
<keyword evidence="3 5" id="KW-1133">Transmembrane helix</keyword>
<feature type="transmembrane region" description="Helical" evidence="5">
    <location>
        <begin position="61"/>
        <end position="78"/>
    </location>
</feature>
<dbReference type="Proteomes" id="UP000002432">
    <property type="component" value="Chromosome"/>
</dbReference>
<dbReference type="STRING" id="204669.Acid345_2213"/>
<feature type="transmembrane region" description="Helical" evidence="5">
    <location>
        <begin position="83"/>
        <end position="101"/>
    </location>
</feature>
<keyword evidence="4 5" id="KW-0472">Membrane</keyword>
<gene>
    <name evidence="6" type="ordered locus">Acid345_2213</name>
</gene>
<evidence type="ECO:0000256" key="5">
    <source>
        <dbReference type="SAM" id="Phobius"/>
    </source>
</evidence>
<comment type="subcellular location">
    <subcellularLocation>
        <location evidence="1">Membrane</location>
        <topology evidence="1">Multi-pass membrane protein</topology>
    </subcellularLocation>
</comment>
<keyword evidence="7" id="KW-1185">Reference proteome</keyword>
<feature type="transmembrane region" description="Helical" evidence="5">
    <location>
        <begin position="107"/>
        <end position="126"/>
    </location>
</feature>
<dbReference type="RefSeq" id="WP_011523015.1">
    <property type="nucleotide sequence ID" value="NC_008009.1"/>
</dbReference>
<evidence type="ECO:0000313" key="7">
    <source>
        <dbReference type="Proteomes" id="UP000002432"/>
    </source>
</evidence>
<organism evidence="6 7">
    <name type="scientific">Koribacter versatilis (strain Ellin345)</name>
    <dbReference type="NCBI Taxonomy" id="204669"/>
    <lineage>
        <taxon>Bacteria</taxon>
        <taxon>Pseudomonadati</taxon>
        <taxon>Acidobacteriota</taxon>
        <taxon>Terriglobia</taxon>
        <taxon>Terriglobales</taxon>
        <taxon>Candidatus Korobacteraceae</taxon>
        <taxon>Candidatus Korobacter</taxon>
    </lineage>
</organism>
<evidence type="ECO:0000313" key="6">
    <source>
        <dbReference type="EMBL" id="ABF41214.1"/>
    </source>
</evidence>
<feature type="transmembrane region" description="Helical" evidence="5">
    <location>
        <begin position="18"/>
        <end position="36"/>
    </location>
</feature>
<dbReference type="AlphaFoldDB" id="Q1IPI6"/>
<dbReference type="InterPro" id="IPR032808">
    <property type="entry name" value="DoxX"/>
</dbReference>
<sequence>MAAITTNFSIPATSTSKAALWTGRVLSSVAILFLLFDGLMKVILEPHVVAASGPLGFDPPTIVRIGAILLVCTTLYAIPRTSVLGAMLLTGYLGGAVVTNLRVHSVAFNTIFPVIFGIVVWAGVYLRNQRVRALFT</sequence>
<dbReference type="EMBL" id="CP000360">
    <property type="protein sequence ID" value="ABF41214.1"/>
    <property type="molecule type" value="Genomic_DNA"/>
</dbReference>
<reference evidence="6 7" key="1">
    <citation type="journal article" date="2009" name="Appl. Environ. Microbiol.">
        <title>Three genomes from the phylum Acidobacteria provide insight into the lifestyles of these microorganisms in soils.</title>
        <authorList>
            <person name="Ward N.L."/>
            <person name="Challacombe J.F."/>
            <person name="Janssen P.H."/>
            <person name="Henrissat B."/>
            <person name="Coutinho P.M."/>
            <person name="Wu M."/>
            <person name="Xie G."/>
            <person name="Haft D.H."/>
            <person name="Sait M."/>
            <person name="Badger J."/>
            <person name="Barabote R.D."/>
            <person name="Bradley B."/>
            <person name="Brettin T.S."/>
            <person name="Brinkac L.M."/>
            <person name="Bruce D."/>
            <person name="Creasy T."/>
            <person name="Daugherty S.C."/>
            <person name="Davidsen T.M."/>
            <person name="DeBoy R.T."/>
            <person name="Detter J.C."/>
            <person name="Dodson R.J."/>
            <person name="Durkin A.S."/>
            <person name="Ganapathy A."/>
            <person name="Gwinn-Giglio M."/>
            <person name="Han C.S."/>
            <person name="Khouri H."/>
            <person name="Kiss H."/>
            <person name="Kothari S.P."/>
            <person name="Madupu R."/>
            <person name="Nelson K.E."/>
            <person name="Nelson W.C."/>
            <person name="Paulsen I."/>
            <person name="Penn K."/>
            <person name="Ren Q."/>
            <person name="Rosovitz M.J."/>
            <person name="Selengut J.D."/>
            <person name="Shrivastava S."/>
            <person name="Sullivan S.A."/>
            <person name="Tapia R."/>
            <person name="Thompson L.S."/>
            <person name="Watkins K.L."/>
            <person name="Yang Q."/>
            <person name="Yu C."/>
            <person name="Zafar N."/>
            <person name="Zhou L."/>
            <person name="Kuske C.R."/>
        </authorList>
    </citation>
    <scope>NUCLEOTIDE SEQUENCE [LARGE SCALE GENOMIC DNA]</scope>
    <source>
        <strain evidence="6 7">Ellin345</strain>
    </source>
</reference>
<keyword evidence="2 5" id="KW-0812">Transmembrane</keyword>
<dbReference type="KEGG" id="aba:Acid345_2213"/>
<accession>Q1IPI6</accession>
<proteinExistence type="predicted"/>
<evidence type="ECO:0000256" key="4">
    <source>
        <dbReference type="ARBA" id="ARBA00023136"/>
    </source>
</evidence>
<dbReference type="EnsemblBacteria" id="ABF41214">
    <property type="protein sequence ID" value="ABF41214"/>
    <property type="gene ID" value="Acid345_2213"/>
</dbReference>
<dbReference type="OrthoDB" id="9811373at2"/>
<evidence type="ECO:0008006" key="8">
    <source>
        <dbReference type="Google" id="ProtNLM"/>
    </source>
</evidence>
<dbReference type="eggNOG" id="ENOG503306I">
    <property type="taxonomic scope" value="Bacteria"/>
</dbReference>
<dbReference type="GO" id="GO:0016020">
    <property type="term" value="C:membrane"/>
    <property type="evidence" value="ECO:0007669"/>
    <property type="project" value="UniProtKB-SubCell"/>
</dbReference>
<protein>
    <recommendedName>
        <fullName evidence="8">DoxX</fullName>
    </recommendedName>
</protein>